<dbReference type="EMBL" id="JACHIA010000022">
    <property type="protein sequence ID" value="MBB6073243.1"/>
    <property type="molecule type" value="Genomic_DNA"/>
</dbReference>
<protein>
    <submittedName>
        <fullName evidence="1">Uncharacterized protein</fullName>
    </submittedName>
</protein>
<name>A0A841H5K2_9BACT</name>
<keyword evidence="2" id="KW-1185">Reference proteome</keyword>
<sequence>MKIIEEWLTERVENAPTSYHRHLPDMAALRIRMAWQKLKRQATEGDEVWAFQNPSNTWKKQGKLTGYALVREGKILQSVTVTNV</sequence>
<gene>
    <name evidence="1" type="ORF">HNQ61_004910</name>
</gene>
<proteinExistence type="predicted"/>
<evidence type="ECO:0000313" key="2">
    <source>
        <dbReference type="Proteomes" id="UP000582837"/>
    </source>
</evidence>
<reference evidence="1 2" key="1">
    <citation type="submission" date="2020-08" db="EMBL/GenBank/DDBJ databases">
        <title>Genomic Encyclopedia of Type Strains, Phase IV (KMG-IV): sequencing the most valuable type-strain genomes for metagenomic binning, comparative biology and taxonomic classification.</title>
        <authorList>
            <person name="Goeker M."/>
        </authorList>
    </citation>
    <scope>NUCLEOTIDE SEQUENCE [LARGE SCALE GENOMIC DNA]</scope>
    <source>
        <strain evidence="1 2">DSM 29007</strain>
    </source>
</reference>
<evidence type="ECO:0000313" key="1">
    <source>
        <dbReference type="EMBL" id="MBB6073243.1"/>
    </source>
</evidence>
<comment type="caution">
    <text evidence="1">The sequence shown here is derived from an EMBL/GenBank/DDBJ whole genome shotgun (WGS) entry which is preliminary data.</text>
</comment>
<accession>A0A841H5K2</accession>
<dbReference type="RefSeq" id="WP_170038618.1">
    <property type="nucleotide sequence ID" value="NZ_JABDTL010000002.1"/>
</dbReference>
<dbReference type="Proteomes" id="UP000582837">
    <property type="component" value="Unassembled WGS sequence"/>
</dbReference>
<organism evidence="1 2">
    <name type="scientific">Longimicrobium terrae</name>
    <dbReference type="NCBI Taxonomy" id="1639882"/>
    <lineage>
        <taxon>Bacteria</taxon>
        <taxon>Pseudomonadati</taxon>
        <taxon>Gemmatimonadota</taxon>
        <taxon>Longimicrobiia</taxon>
        <taxon>Longimicrobiales</taxon>
        <taxon>Longimicrobiaceae</taxon>
        <taxon>Longimicrobium</taxon>
    </lineage>
</organism>
<dbReference type="AlphaFoldDB" id="A0A841H5K2"/>